<proteinExistence type="predicted"/>
<sequence>MKMDMLATLLPLLFQRTENYTLIRTYAISASDYWHVDQVSFVKKIMAAAQALRSQSTHYYFGALRLETF</sequence>
<organism evidence="1 2">
    <name type="scientific">Collybiopsis luxurians FD-317 M1</name>
    <dbReference type="NCBI Taxonomy" id="944289"/>
    <lineage>
        <taxon>Eukaryota</taxon>
        <taxon>Fungi</taxon>
        <taxon>Dikarya</taxon>
        <taxon>Basidiomycota</taxon>
        <taxon>Agaricomycotina</taxon>
        <taxon>Agaricomycetes</taxon>
        <taxon>Agaricomycetidae</taxon>
        <taxon>Agaricales</taxon>
        <taxon>Marasmiineae</taxon>
        <taxon>Omphalotaceae</taxon>
        <taxon>Collybiopsis</taxon>
        <taxon>Collybiopsis luxurians</taxon>
    </lineage>
</organism>
<dbReference type="Proteomes" id="UP000053593">
    <property type="component" value="Unassembled WGS sequence"/>
</dbReference>
<dbReference type="HOGENOM" id="CLU_2776172_0_0_1"/>
<accession>A0A0D0CKV7</accession>
<evidence type="ECO:0000313" key="1">
    <source>
        <dbReference type="EMBL" id="KIK59112.1"/>
    </source>
</evidence>
<keyword evidence="2" id="KW-1185">Reference proteome</keyword>
<dbReference type="AlphaFoldDB" id="A0A0D0CKV7"/>
<evidence type="ECO:0000313" key="2">
    <source>
        <dbReference type="Proteomes" id="UP000053593"/>
    </source>
</evidence>
<dbReference type="EMBL" id="KN834781">
    <property type="protein sequence ID" value="KIK59112.1"/>
    <property type="molecule type" value="Genomic_DNA"/>
</dbReference>
<reference evidence="1 2" key="1">
    <citation type="submission" date="2014-04" db="EMBL/GenBank/DDBJ databases">
        <title>Evolutionary Origins and Diversification of the Mycorrhizal Mutualists.</title>
        <authorList>
            <consortium name="DOE Joint Genome Institute"/>
            <consortium name="Mycorrhizal Genomics Consortium"/>
            <person name="Kohler A."/>
            <person name="Kuo A."/>
            <person name="Nagy L.G."/>
            <person name="Floudas D."/>
            <person name="Copeland A."/>
            <person name="Barry K.W."/>
            <person name="Cichocki N."/>
            <person name="Veneault-Fourrey C."/>
            <person name="LaButti K."/>
            <person name="Lindquist E.A."/>
            <person name="Lipzen A."/>
            <person name="Lundell T."/>
            <person name="Morin E."/>
            <person name="Murat C."/>
            <person name="Riley R."/>
            <person name="Ohm R."/>
            <person name="Sun H."/>
            <person name="Tunlid A."/>
            <person name="Henrissat B."/>
            <person name="Grigoriev I.V."/>
            <person name="Hibbett D.S."/>
            <person name="Martin F."/>
        </authorList>
    </citation>
    <scope>NUCLEOTIDE SEQUENCE [LARGE SCALE GENOMIC DNA]</scope>
    <source>
        <strain evidence="1 2">FD-317 M1</strain>
    </source>
</reference>
<name>A0A0D0CKV7_9AGAR</name>
<gene>
    <name evidence="1" type="ORF">GYMLUDRAFT_682899</name>
</gene>
<protein>
    <submittedName>
        <fullName evidence="1">Uncharacterized protein</fullName>
    </submittedName>
</protein>